<sequence length="75" mass="8053">MADLKKLTCVACAAEGVGEGEESGRSWRLLFQGIGEFPVGSRRPTGGRSEEGRGDTNRAGQERELRTATNLTSQL</sequence>
<evidence type="ECO:0000313" key="2">
    <source>
        <dbReference type="EMBL" id="MQL68663.1"/>
    </source>
</evidence>
<evidence type="ECO:0000313" key="3">
    <source>
        <dbReference type="Proteomes" id="UP000652761"/>
    </source>
</evidence>
<reference evidence="2" key="1">
    <citation type="submission" date="2017-07" db="EMBL/GenBank/DDBJ databases">
        <title>Taro Niue Genome Assembly and Annotation.</title>
        <authorList>
            <person name="Atibalentja N."/>
            <person name="Keating K."/>
            <person name="Fields C.J."/>
        </authorList>
    </citation>
    <scope>NUCLEOTIDE SEQUENCE</scope>
    <source>
        <strain evidence="2">Niue_2</strain>
        <tissue evidence="2">Leaf</tissue>
    </source>
</reference>
<name>A0A843TGP2_COLES</name>
<comment type="caution">
    <text evidence="2">The sequence shown here is derived from an EMBL/GenBank/DDBJ whole genome shotgun (WGS) entry which is preliminary data.</text>
</comment>
<keyword evidence="3" id="KW-1185">Reference proteome</keyword>
<organism evidence="2 3">
    <name type="scientific">Colocasia esculenta</name>
    <name type="common">Wild taro</name>
    <name type="synonym">Arum esculentum</name>
    <dbReference type="NCBI Taxonomy" id="4460"/>
    <lineage>
        <taxon>Eukaryota</taxon>
        <taxon>Viridiplantae</taxon>
        <taxon>Streptophyta</taxon>
        <taxon>Embryophyta</taxon>
        <taxon>Tracheophyta</taxon>
        <taxon>Spermatophyta</taxon>
        <taxon>Magnoliopsida</taxon>
        <taxon>Liliopsida</taxon>
        <taxon>Araceae</taxon>
        <taxon>Aroideae</taxon>
        <taxon>Colocasieae</taxon>
        <taxon>Colocasia</taxon>
    </lineage>
</organism>
<dbReference type="EMBL" id="NMUH01000019">
    <property type="protein sequence ID" value="MQL68663.1"/>
    <property type="molecule type" value="Genomic_DNA"/>
</dbReference>
<evidence type="ECO:0000256" key="1">
    <source>
        <dbReference type="SAM" id="MobiDB-lite"/>
    </source>
</evidence>
<dbReference type="Proteomes" id="UP000652761">
    <property type="component" value="Unassembled WGS sequence"/>
</dbReference>
<accession>A0A843TGP2</accession>
<proteinExistence type="predicted"/>
<feature type="compositionally biased region" description="Basic and acidic residues" evidence="1">
    <location>
        <begin position="48"/>
        <end position="66"/>
    </location>
</feature>
<feature type="region of interest" description="Disordered" evidence="1">
    <location>
        <begin position="38"/>
        <end position="75"/>
    </location>
</feature>
<dbReference type="AlphaFoldDB" id="A0A843TGP2"/>
<protein>
    <submittedName>
        <fullName evidence="2">Uncharacterized protein</fullName>
    </submittedName>
</protein>
<gene>
    <name evidence="2" type="ORF">Taro_000971</name>
</gene>